<name>A0A192H0A6_9LACO</name>
<dbReference type="AlphaFoldDB" id="A0A192H0A6"/>
<dbReference type="Gene3D" id="2.30.30.90">
    <property type="match status" value="1"/>
</dbReference>
<proteinExistence type="predicted"/>
<sequence>MFLFKQTPSETFYIHDLTALDEKTQHRLRDLGLTLGKKVKIIRRYPFNGPIIITFDQQRVGLRRQLVAQLKGGTL</sequence>
<feature type="domain" description="Ferrous iron transporter FeoA-like" evidence="1">
    <location>
        <begin position="6"/>
        <end position="74"/>
    </location>
</feature>
<dbReference type="InterPro" id="IPR038157">
    <property type="entry name" value="FeoA_core_dom"/>
</dbReference>
<gene>
    <name evidence="2" type="ORF">AYR53_02165</name>
</gene>
<evidence type="ECO:0000259" key="1">
    <source>
        <dbReference type="SMART" id="SM00899"/>
    </source>
</evidence>
<dbReference type="SUPFAM" id="SSF50037">
    <property type="entry name" value="C-terminal domain of transcriptional repressors"/>
    <property type="match status" value="1"/>
</dbReference>
<dbReference type="GeneID" id="42981040"/>
<dbReference type="OrthoDB" id="9811076at2"/>
<dbReference type="EMBL" id="CP014873">
    <property type="protein sequence ID" value="ANK61672.1"/>
    <property type="molecule type" value="Genomic_DNA"/>
</dbReference>
<dbReference type="InterPro" id="IPR008988">
    <property type="entry name" value="Transcriptional_repressor_C"/>
</dbReference>
<dbReference type="Proteomes" id="UP000078582">
    <property type="component" value="Chromosome"/>
</dbReference>
<reference evidence="2 3" key="1">
    <citation type="submission" date="2016-03" db="EMBL/GenBank/DDBJ databases">
        <title>Pediococcus and Lactobacillus from brewery environment - whole genome sequencing and assembly.</title>
        <authorList>
            <person name="Behr J."/>
            <person name="Geissler A.J."/>
            <person name="Vogel R.F."/>
        </authorList>
    </citation>
    <scope>NUCLEOTIDE SEQUENCE [LARGE SCALE GENOMIC DNA]</scope>
    <source>
        <strain evidence="2 3">TMW 1.1989</strain>
    </source>
</reference>
<keyword evidence="3" id="KW-1185">Reference proteome</keyword>
<evidence type="ECO:0000313" key="3">
    <source>
        <dbReference type="Proteomes" id="UP000078582"/>
    </source>
</evidence>
<dbReference type="Pfam" id="PF04023">
    <property type="entry name" value="FeoA"/>
    <property type="match status" value="1"/>
</dbReference>
<evidence type="ECO:0000313" key="2">
    <source>
        <dbReference type="EMBL" id="ANK61672.1"/>
    </source>
</evidence>
<protein>
    <recommendedName>
        <fullName evidence="1">Ferrous iron transporter FeoA-like domain-containing protein</fullName>
    </recommendedName>
</protein>
<dbReference type="RefSeq" id="WP_068226066.1">
    <property type="nucleotide sequence ID" value="NZ_CP014623.1"/>
</dbReference>
<dbReference type="SMART" id="SM00899">
    <property type="entry name" value="FeoA"/>
    <property type="match status" value="1"/>
</dbReference>
<dbReference type="InterPro" id="IPR007167">
    <property type="entry name" value="Fe-transptr_FeoA-like"/>
</dbReference>
<accession>A0A192H0A6</accession>
<dbReference type="GO" id="GO:0046914">
    <property type="term" value="F:transition metal ion binding"/>
    <property type="evidence" value="ECO:0007669"/>
    <property type="project" value="InterPro"/>
</dbReference>
<organism evidence="2 3">
    <name type="scientific">Loigolactobacillus backii</name>
    <dbReference type="NCBI Taxonomy" id="375175"/>
    <lineage>
        <taxon>Bacteria</taxon>
        <taxon>Bacillati</taxon>
        <taxon>Bacillota</taxon>
        <taxon>Bacilli</taxon>
        <taxon>Lactobacillales</taxon>
        <taxon>Lactobacillaceae</taxon>
        <taxon>Loigolactobacillus</taxon>
    </lineage>
</organism>
<dbReference type="KEGG" id="lbt:AYR52_11150"/>